<dbReference type="InterPro" id="IPR050272">
    <property type="entry name" value="Isochorismatase-like_hydrls"/>
</dbReference>
<dbReference type="Proteomes" id="UP000547879">
    <property type="component" value="Unassembled WGS sequence"/>
</dbReference>
<evidence type="ECO:0000313" key="3">
    <source>
        <dbReference type="EMBL" id="MBB6163414.1"/>
    </source>
</evidence>
<evidence type="ECO:0000256" key="1">
    <source>
        <dbReference type="ARBA" id="ARBA00022801"/>
    </source>
</evidence>
<feature type="domain" description="Isochorismatase-like" evidence="2">
    <location>
        <begin position="5"/>
        <end position="147"/>
    </location>
</feature>
<dbReference type="GO" id="GO:0016787">
    <property type="term" value="F:hydrolase activity"/>
    <property type="evidence" value="ECO:0007669"/>
    <property type="project" value="UniProtKB-KW"/>
</dbReference>
<keyword evidence="1" id="KW-0378">Hydrolase</keyword>
<reference evidence="3 4" key="1">
    <citation type="submission" date="2020-08" db="EMBL/GenBank/DDBJ databases">
        <title>Genomic Encyclopedia of Type Strains, Phase IV (KMG-IV): sequencing the most valuable type-strain genomes for metagenomic binning, comparative biology and taxonomic classification.</title>
        <authorList>
            <person name="Goeker M."/>
        </authorList>
    </citation>
    <scope>NUCLEOTIDE SEQUENCE [LARGE SCALE GENOMIC DNA]</scope>
    <source>
        <strain evidence="3 4">DSM 100734</strain>
    </source>
</reference>
<name>A0A7W9Y7I9_9HYPH</name>
<dbReference type="Gene3D" id="3.40.50.850">
    <property type="entry name" value="Isochorismatase-like"/>
    <property type="match status" value="1"/>
</dbReference>
<evidence type="ECO:0000313" key="4">
    <source>
        <dbReference type="Proteomes" id="UP000547879"/>
    </source>
</evidence>
<dbReference type="AlphaFoldDB" id="A0A7W9Y7I9"/>
<dbReference type="PANTHER" id="PTHR43540:SF15">
    <property type="entry name" value="BLR5631 PROTEIN"/>
    <property type="match status" value="1"/>
</dbReference>
<organism evidence="3 4">
    <name type="scientific">Rhizobium wenxiniae</name>
    <dbReference type="NCBI Taxonomy" id="1737357"/>
    <lineage>
        <taxon>Bacteria</taxon>
        <taxon>Pseudomonadati</taxon>
        <taxon>Pseudomonadota</taxon>
        <taxon>Alphaproteobacteria</taxon>
        <taxon>Hyphomicrobiales</taxon>
        <taxon>Rhizobiaceae</taxon>
        <taxon>Rhizobium/Agrobacterium group</taxon>
        <taxon>Rhizobium</taxon>
    </lineage>
</organism>
<dbReference type="InterPro" id="IPR000868">
    <property type="entry name" value="Isochorismatase-like_dom"/>
</dbReference>
<dbReference type="Pfam" id="PF00857">
    <property type="entry name" value="Isochorismatase"/>
    <property type="match status" value="1"/>
</dbReference>
<proteinExistence type="predicted"/>
<sequence length="180" mass="19050">MSKRAIVIVDLQKDYLGSGRFPLVGIDAAVLKATQVVEAARKNGDLVIHIRHESPIEAPFFAIGTEGTDIIPAIAPGEGETVITKNYPNAFRETDLARILNASAVEDVVLVGAMSHMCIDATARASADLGYRTTIVEDACATRDVEFKGEVVPAAIVHAAFMSALAFAYGQVVSTADFAS</sequence>
<gene>
    <name evidence="3" type="ORF">HNQ72_003254</name>
</gene>
<dbReference type="InterPro" id="IPR036380">
    <property type="entry name" value="Isochorismatase-like_sf"/>
</dbReference>
<protein>
    <submittedName>
        <fullName evidence="3">Nicotinamidase-related amidase</fullName>
    </submittedName>
</protein>
<comment type="caution">
    <text evidence="3">The sequence shown here is derived from an EMBL/GenBank/DDBJ whole genome shotgun (WGS) entry which is preliminary data.</text>
</comment>
<dbReference type="RefSeq" id="WP_183993250.1">
    <property type="nucleotide sequence ID" value="NZ_BMHW01000006.1"/>
</dbReference>
<dbReference type="PANTHER" id="PTHR43540">
    <property type="entry name" value="PEROXYUREIDOACRYLATE/UREIDOACRYLATE AMIDOHYDROLASE-RELATED"/>
    <property type="match status" value="1"/>
</dbReference>
<dbReference type="CDD" id="cd01014">
    <property type="entry name" value="nicotinamidase_related"/>
    <property type="match status" value="1"/>
</dbReference>
<dbReference type="EMBL" id="JACHEG010000003">
    <property type="protein sequence ID" value="MBB6163414.1"/>
    <property type="molecule type" value="Genomic_DNA"/>
</dbReference>
<dbReference type="SUPFAM" id="SSF52499">
    <property type="entry name" value="Isochorismatase-like hydrolases"/>
    <property type="match status" value="1"/>
</dbReference>
<keyword evidence="4" id="KW-1185">Reference proteome</keyword>
<evidence type="ECO:0000259" key="2">
    <source>
        <dbReference type="Pfam" id="PF00857"/>
    </source>
</evidence>
<accession>A0A7W9Y7I9</accession>